<organism evidence="17 18">
    <name type="scientific">Anaeramoeba flamelloides</name>
    <dbReference type="NCBI Taxonomy" id="1746091"/>
    <lineage>
        <taxon>Eukaryota</taxon>
        <taxon>Metamonada</taxon>
        <taxon>Anaeramoebidae</taxon>
        <taxon>Anaeramoeba</taxon>
    </lineage>
</organism>
<comment type="pathway">
    <text evidence="3">Protein modification; protein glycosylation.</text>
</comment>
<dbReference type="SUPFAM" id="SSF53448">
    <property type="entry name" value="Nucleotide-diphospho-sugar transferases"/>
    <property type="match status" value="1"/>
</dbReference>
<keyword evidence="7" id="KW-0808">Transferase</keyword>
<evidence type="ECO:0000256" key="15">
    <source>
        <dbReference type="SAM" id="Phobius"/>
    </source>
</evidence>
<evidence type="ECO:0000313" key="17">
    <source>
        <dbReference type="EMBL" id="KAJ3438626.1"/>
    </source>
</evidence>
<dbReference type="GO" id="GO:0004581">
    <property type="term" value="F:dolichyl-phosphate beta-glucosyltransferase activity"/>
    <property type="evidence" value="ECO:0007669"/>
    <property type="project" value="UniProtKB-EC"/>
</dbReference>
<sequence>MSENEKVKEVEEVEEVEEVQVFDENVIVQEADEFDKKANDLPKRTKPKAKTQRQQKKEIPKIRKNIAPSLILYTIIFYFVILPGLYLGIQHYRTPKGWPTWDQSELSFKNPSDNQYYKFPSLEEDPATVFLSIIVPALNEEKRLPKMFQDAYRYLEEKEKIDPEFTWEIIFVDDYSTDKTRDVIMKLAEEHTTNKIRLLPLAKWCGKGCALQKGMLKARGKYLLIADADGASKMHDLDRLLAKMKEIETEGFGIALGSRTQTDAVAERSVIRKFLMDAFHMLVSMVVHHIEDTQCGFKLFSREAAKQIMPNIKIRGFAMDVEMLYIAQHIYINDFTSNYYKKNTHIPIAEVGIVWNEIPGSKVNLLKSSIKMGFDIINIKLNYLFDIWEINLIKDQSRIVKEKIEKEIEIDKEIENGDEIKEEIDDKERVKEENEQDLNQNNNSNEKEKGEEEKEIEERKVEKEQEKVIKNEKKGEI</sequence>
<evidence type="ECO:0000256" key="5">
    <source>
        <dbReference type="ARBA" id="ARBA00012583"/>
    </source>
</evidence>
<feature type="region of interest" description="Disordered" evidence="14">
    <location>
        <begin position="33"/>
        <end position="58"/>
    </location>
</feature>
<feature type="compositionally biased region" description="Basic and acidic residues" evidence="14">
    <location>
        <begin position="445"/>
        <end position="477"/>
    </location>
</feature>
<proteinExistence type="inferred from homology"/>
<feature type="compositionally biased region" description="Basic and acidic residues" evidence="14">
    <location>
        <begin position="415"/>
        <end position="433"/>
    </location>
</feature>
<gene>
    <name evidence="17" type="ORF">M0812_14636</name>
</gene>
<keyword evidence="11 15" id="KW-1133">Transmembrane helix</keyword>
<comment type="caution">
    <text evidence="17">The sequence shown here is derived from an EMBL/GenBank/DDBJ whole genome shotgun (WGS) entry which is preliminary data.</text>
</comment>
<evidence type="ECO:0000256" key="10">
    <source>
        <dbReference type="ARBA" id="ARBA00022968"/>
    </source>
</evidence>
<comment type="similarity">
    <text evidence="4">Belongs to the glycosyltransferase 2 family.</text>
</comment>
<keyword evidence="9" id="KW-0256">Endoplasmic reticulum</keyword>
<keyword evidence="8 15" id="KW-0812">Transmembrane</keyword>
<evidence type="ECO:0000256" key="3">
    <source>
        <dbReference type="ARBA" id="ARBA00004922"/>
    </source>
</evidence>
<dbReference type="GO" id="GO:0005789">
    <property type="term" value="C:endoplasmic reticulum membrane"/>
    <property type="evidence" value="ECO:0007669"/>
    <property type="project" value="UniProtKB-SubCell"/>
</dbReference>
<evidence type="ECO:0000256" key="6">
    <source>
        <dbReference type="ARBA" id="ARBA00022676"/>
    </source>
</evidence>
<dbReference type="PANTHER" id="PTHR10859">
    <property type="entry name" value="GLYCOSYL TRANSFERASE"/>
    <property type="match status" value="1"/>
</dbReference>
<dbReference type="Proteomes" id="UP001146793">
    <property type="component" value="Unassembled WGS sequence"/>
</dbReference>
<dbReference type="AlphaFoldDB" id="A0AAV7ZCH1"/>
<evidence type="ECO:0000256" key="11">
    <source>
        <dbReference type="ARBA" id="ARBA00022989"/>
    </source>
</evidence>
<evidence type="ECO:0000256" key="14">
    <source>
        <dbReference type="SAM" id="MobiDB-lite"/>
    </source>
</evidence>
<evidence type="ECO:0000313" key="18">
    <source>
        <dbReference type="Proteomes" id="UP001146793"/>
    </source>
</evidence>
<dbReference type="EC" id="2.4.1.117" evidence="5"/>
<comment type="function">
    <text evidence="1">Dolichyl-phosphate beta-glucosyltransferase involved in the glycosylation of glycoproteins through the synthesis of dolichyl beta-D-glucosyl phosphate which serves as a sugar donor for transfer of three glucose residues to the Man-9-GlcNAc-2-PP-dolichol precursor to N-glycans.</text>
</comment>
<evidence type="ECO:0000256" key="12">
    <source>
        <dbReference type="ARBA" id="ARBA00023136"/>
    </source>
</evidence>
<dbReference type="EMBL" id="JANTQA010000032">
    <property type="protein sequence ID" value="KAJ3438626.1"/>
    <property type="molecule type" value="Genomic_DNA"/>
</dbReference>
<evidence type="ECO:0000259" key="16">
    <source>
        <dbReference type="Pfam" id="PF00535"/>
    </source>
</evidence>
<comment type="catalytic activity">
    <reaction evidence="13">
        <text>a di-trans,poly-cis-dolichyl phosphate + UDP-alpha-D-glucose = a di-trans,poly-cis-dolichyl beta-D-glucosyl phosphate + UDP</text>
        <dbReference type="Rhea" id="RHEA:15401"/>
        <dbReference type="Rhea" id="RHEA-COMP:19498"/>
        <dbReference type="Rhea" id="RHEA-COMP:19502"/>
        <dbReference type="ChEBI" id="CHEBI:57525"/>
        <dbReference type="ChEBI" id="CHEBI:57683"/>
        <dbReference type="ChEBI" id="CHEBI:58223"/>
        <dbReference type="ChEBI" id="CHEBI:58885"/>
        <dbReference type="EC" id="2.4.1.117"/>
    </reaction>
    <physiologicalReaction direction="left-to-right" evidence="13">
        <dbReference type="Rhea" id="RHEA:15402"/>
    </physiologicalReaction>
</comment>
<evidence type="ECO:0000256" key="9">
    <source>
        <dbReference type="ARBA" id="ARBA00022824"/>
    </source>
</evidence>
<name>A0AAV7ZCH1_9EUKA</name>
<feature type="domain" description="Glycosyltransferase 2-like" evidence="16">
    <location>
        <begin position="132"/>
        <end position="308"/>
    </location>
</feature>
<evidence type="ECO:0000256" key="7">
    <source>
        <dbReference type="ARBA" id="ARBA00022679"/>
    </source>
</evidence>
<dbReference type="PANTHER" id="PTHR10859:SF91">
    <property type="entry name" value="DOLICHYL-PHOSPHATE BETA-GLUCOSYLTRANSFERASE"/>
    <property type="match status" value="1"/>
</dbReference>
<feature type="compositionally biased region" description="Basic residues" evidence="14">
    <location>
        <begin position="44"/>
        <end position="54"/>
    </location>
</feature>
<evidence type="ECO:0000256" key="13">
    <source>
        <dbReference type="ARBA" id="ARBA00045097"/>
    </source>
</evidence>
<dbReference type="GO" id="GO:0006487">
    <property type="term" value="P:protein N-linked glycosylation"/>
    <property type="evidence" value="ECO:0007669"/>
    <property type="project" value="TreeGrafter"/>
</dbReference>
<dbReference type="InterPro" id="IPR001173">
    <property type="entry name" value="Glyco_trans_2-like"/>
</dbReference>
<reference evidence="17" key="1">
    <citation type="submission" date="2022-08" db="EMBL/GenBank/DDBJ databases">
        <title>Novel sulphate-reducing endosymbionts in the free-living metamonad Anaeramoeba.</title>
        <authorList>
            <person name="Jerlstrom-Hultqvist J."/>
            <person name="Cepicka I."/>
            <person name="Gallot-Lavallee L."/>
            <person name="Salas-Leiva D."/>
            <person name="Curtis B.A."/>
            <person name="Zahonova K."/>
            <person name="Pipaliya S."/>
            <person name="Dacks J."/>
            <person name="Roger A.J."/>
        </authorList>
    </citation>
    <scope>NUCLEOTIDE SEQUENCE</scope>
    <source>
        <strain evidence="17">Busselton2</strain>
    </source>
</reference>
<feature type="region of interest" description="Disordered" evidence="14">
    <location>
        <begin position="415"/>
        <end position="477"/>
    </location>
</feature>
<evidence type="ECO:0000256" key="1">
    <source>
        <dbReference type="ARBA" id="ARBA00003301"/>
    </source>
</evidence>
<dbReference type="Gene3D" id="3.90.550.10">
    <property type="entry name" value="Spore Coat Polysaccharide Biosynthesis Protein SpsA, Chain A"/>
    <property type="match status" value="1"/>
</dbReference>
<dbReference type="Pfam" id="PF00535">
    <property type="entry name" value="Glycos_transf_2"/>
    <property type="match status" value="1"/>
</dbReference>
<feature type="transmembrane region" description="Helical" evidence="15">
    <location>
        <begin position="70"/>
        <end position="89"/>
    </location>
</feature>
<keyword evidence="10" id="KW-0735">Signal-anchor</keyword>
<feature type="compositionally biased region" description="Basic and acidic residues" evidence="14">
    <location>
        <begin position="34"/>
        <end position="43"/>
    </location>
</feature>
<protein>
    <recommendedName>
        <fullName evidence="5">dolichyl-phosphate beta-glucosyltransferase</fullName>
        <ecNumber evidence="5">2.4.1.117</ecNumber>
    </recommendedName>
</protein>
<evidence type="ECO:0000256" key="8">
    <source>
        <dbReference type="ARBA" id="ARBA00022692"/>
    </source>
</evidence>
<dbReference type="CDD" id="cd04188">
    <property type="entry name" value="DPG_synthase"/>
    <property type="match status" value="1"/>
</dbReference>
<dbReference type="InterPro" id="IPR029044">
    <property type="entry name" value="Nucleotide-diphossugar_trans"/>
</dbReference>
<evidence type="ECO:0000256" key="4">
    <source>
        <dbReference type="ARBA" id="ARBA00006739"/>
    </source>
</evidence>
<accession>A0AAV7ZCH1</accession>
<keyword evidence="6" id="KW-0328">Glycosyltransferase</keyword>
<comment type="subcellular location">
    <subcellularLocation>
        <location evidence="2">Endoplasmic reticulum membrane</location>
        <topology evidence="2">Single-pass membrane protein</topology>
    </subcellularLocation>
</comment>
<dbReference type="InterPro" id="IPR035518">
    <property type="entry name" value="DPG_synthase"/>
</dbReference>
<keyword evidence="12 15" id="KW-0472">Membrane</keyword>
<evidence type="ECO:0000256" key="2">
    <source>
        <dbReference type="ARBA" id="ARBA00004389"/>
    </source>
</evidence>